<sequence length="116" mass="11334">MGTGGNGVVTEPTVTITNDRVSIFAGVTNGTLAGVSQAVAGQVFGAWGATIALGQTAPASWQQIGVGMNSLASALTGRMTTTGKVIVLYGNNTVGQVAGVGQIAAGSSFGGWGIYG</sequence>
<evidence type="ECO:0000313" key="2">
    <source>
        <dbReference type="Proteomes" id="UP000094426"/>
    </source>
</evidence>
<proteinExistence type="predicted"/>
<gene>
    <name evidence="1" type="ORF">ATY41_02615</name>
</gene>
<dbReference type="EMBL" id="LNZG01000023">
    <property type="protein sequence ID" value="ODA89951.1"/>
    <property type="molecule type" value="Genomic_DNA"/>
</dbReference>
<protein>
    <submittedName>
        <fullName evidence="1">Uncharacterized protein</fullName>
    </submittedName>
</protein>
<accession>A0A1E2SJQ3</accession>
<name>A0A1E2SJQ3_LEIXY</name>
<comment type="caution">
    <text evidence="1">The sequence shown here is derived from an EMBL/GenBank/DDBJ whole genome shotgun (WGS) entry which is preliminary data.</text>
</comment>
<evidence type="ECO:0000313" key="1">
    <source>
        <dbReference type="EMBL" id="ODA89951.1"/>
    </source>
</evidence>
<dbReference type="AlphaFoldDB" id="A0A1E2SJQ3"/>
<organism evidence="1 2">
    <name type="scientific">Leifsonia xyli subsp. xyli</name>
    <dbReference type="NCBI Taxonomy" id="59736"/>
    <lineage>
        <taxon>Bacteria</taxon>
        <taxon>Bacillati</taxon>
        <taxon>Actinomycetota</taxon>
        <taxon>Actinomycetes</taxon>
        <taxon>Micrococcales</taxon>
        <taxon>Microbacteriaceae</taxon>
        <taxon>Leifsonia</taxon>
    </lineage>
</organism>
<dbReference type="Proteomes" id="UP000094426">
    <property type="component" value="Unassembled WGS sequence"/>
</dbReference>
<reference evidence="1 2" key="1">
    <citation type="submission" date="2015-11" db="EMBL/GenBank/DDBJ databases">
        <authorList>
            <person name="Zhang Y."/>
            <person name="Guo Z."/>
        </authorList>
    </citation>
    <scope>NUCLEOTIDE SEQUENCE [LARGE SCALE GENOMIC DNA]</scope>
    <source>
        <strain evidence="2">gdw1</strain>
    </source>
</reference>